<dbReference type="Gene3D" id="3.30.420.10">
    <property type="entry name" value="Ribonuclease H-like superfamily/Ribonuclease H"/>
    <property type="match status" value="1"/>
</dbReference>
<feature type="region of interest" description="Disordered" evidence="1">
    <location>
        <begin position="47"/>
        <end position="83"/>
    </location>
</feature>
<proteinExistence type="predicted"/>
<dbReference type="Proteomes" id="UP001156905">
    <property type="component" value="Unassembled WGS sequence"/>
</dbReference>
<organism evidence="3 4">
    <name type="scientific">Bradyrhizobium iriomotense</name>
    <dbReference type="NCBI Taxonomy" id="441950"/>
    <lineage>
        <taxon>Bacteria</taxon>
        <taxon>Pseudomonadati</taxon>
        <taxon>Pseudomonadota</taxon>
        <taxon>Alphaproteobacteria</taxon>
        <taxon>Hyphomicrobiales</taxon>
        <taxon>Nitrobacteraceae</taxon>
        <taxon>Bradyrhizobium</taxon>
    </lineage>
</organism>
<evidence type="ECO:0000259" key="2">
    <source>
        <dbReference type="PROSITE" id="PS50994"/>
    </source>
</evidence>
<keyword evidence="4" id="KW-1185">Reference proteome</keyword>
<feature type="compositionally biased region" description="Low complexity" evidence="1">
    <location>
        <begin position="72"/>
        <end position="83"/>
    </location>
</feature>
<evidence type="ECO:0000313" key="4">
    <source>
        <dbReference type="Proteomes" id="UP001156905"/>
    </source>
</evidence>
<dbReference type="PROSITE" id="PS50994">
    <property type="entry name" value="INTEGRASE"/>
    <property type="match status" value="1"/>
</dbReference>
<dbReference type="NCBIfam" id="NF033546">
    <property type="entry name" value="transpos_IS21"/>
    <property type="match status" value="1"/>
</dbReference>
<dbReference type="InterPro" id="IPR036397">
    <property type="entry name" value="RNaseH_sf"/>
</dbReference>
<dbReference type="PANTHER" id="PTHR35004">
    <property type="entry name" value="TRANSPOSASE RV3428C-RELATED"/>
    <property type="match status" value="1"/>
</dbReference>
<dbReference type="InterPro" id="IPR001584">
    <property type="entry name" value="Integrase_cat-core"/>
</dbReference>
<sequence>MNVLKPHLQSTVFTLLDRNASQREIHRLTGIDRKTIRRYRALRAGAEANSPGEVTTGPVSVDGQIPPPRPPASGASGATVTSSLARSACEPHRTWIEEQVRLKRNAQAIYQDLVDHFGFPSSYQSVKRFVRTLRHGDPEQFDRLEFLPGEEAQVDYGEGALTIDPRSGRYRRPRLFVMTLRYSRRSFRRVVWKSSQQVWAQLHEEAFRYFGGVPSYVVLDNLKEGVLKPDLYEPELNPIYSAMLAHYAVVADPARVADPNRKGCVESAIQHTQGTALAGRRFETLEAQNEFLRHWEENWASKRIHGSTRRQVEAMFQEEKPHLRPLPVAAFRIFTEVVRTVCDDTTVRVDSSY</sequence>
<dbReference type="SUPFAM" id="SSF53098">
    <property type="entry name" value="Ribonuclease H-like"/>
    <property type="match status" value="1"/>
</dbReference>
<dbReference type="PANTHER" id="PTHR35004:SF8">
    <property type="entry name" value="TRANSPOSASE RV3428C-RELATED"/>
    <property type="match status" value="1"/>
</dbReference>
<feature type="domain" description="Integrase catalytic" evidence="2">
    <location>
        <begin position="144"/>
        <end position="320"/>
    </location>
</feature>
<dbReference type="Pfam" id="PF00665">
    <property type="entry name" value="rve"/>
    <property type="match status" value="1"/>
</dbReference>
<gene>
    <name evidence="3" type="ORF">GCM10007857_42810</name>
</gene>
<protein>
    <recommendedName>
        <fullName evidence="2">Integrase catalytic domain-containing protein</fullName>
    </recommendedName>
</protein>
<name>A0ABQ6B1K7_9BRAD</name>
<evidence type="ECO:0000313" key="3">
    <source>
        <dbReference type="EMBL" id="GLR87570.1"/>
    </source>
</evidence>
<accession>A0ABQ6B1K7</accession>
<dbReference type="InterPro" id="IPR012337">
    <property type="entry name" value="RNaseH-like_sf"/>
</dbReference>
<dbReference type="EMBL" id="BSOW01000015">
    <property type="protein sequence ID" value="GLR87570.1"/>
    <property type="molecule type" value="Genomic_DNA"/>
</dbReference>
<reference evidence="4" key="1">
    <citation type="journal article" date="2019" name="Int. J. Syst. Evol. Microbiol.">
        <title>The Global Catalogue of Microorganisms (GCM) 10K type strain sequencing project: providing services to taxonomists for standard genome sequencing and annotation.</title>
        <authorList>
            <consortium name="The Broad Institute Genomics Platform"/>
            <consortium name="The Broad Institute Genome Sequencing Center for Infectious Disease"/>
            <person name="Wu L."/>
            <person name="Ma J."/>
        </authorList>
    </citation>
    <scope>NUCLEOTIDE SEQUENCE [LARGE SCALE GENOMIC DNA]</scope>
    <source>
        <strain evidence="4">NBRC 102520</strain>
    </source>
</reference>
<comment type="caution">
    <text evidence="3">The sequence shown here is derived from an EMBL/GenBank/DDBJ whole genome shotgun (WGS) entry which is preliminary data.</text>
</comment>
<evidence type="ECO:0000256" key="1">
    <source>
        <dbReference type="SAM" id="MobiDB-lite"/>
    </source>
</evidence>